<dbReference type="InterPro" id="IPR020843">
    <property type="entry name" value="ER"/>
</dbReference>
<name>A0A8E2DYD8_9PEZI</name>
<keyword evidence="3" id="KW-0560">Oxidoreductase</keyword>
<keyword evidence="6" id="KW-1185">Reference proteome</keyword>
<evidence type="ECO:0000313" key="5">
    <source>
        <dbReference type="EMBL" id="OCK73858.1"/>
    </source>
</evidence>
<dbReference type="InterPro" id="IPR013154">
    <property type="entry name" value="ADH-like_N"/>
</dbReference>
<dbReference type="EMBL" id="KV745632">
    <property type="protein sequence ID" value="OCK73858.1"/>
    <property type="molecule type" value="Genomic_DNA"/>
</dbReference>
<dbReference type="InterPro" id="IPR036291">
    <property type="entry name" value="NAD(P)-bd_dom_sf"/>
</dbReference>
<comment type="subunit">
    <text evidence="2">Monomer.</text>
</comment>
<dbReference type="AlphaFoldDB" id="A0A8E2DYD8"/>
<proteinExistence type="inferred from homology"/>
<dbReference type="Pfam" id="PF08240">
    <property type="entry name" value="ADH_N"/>
    <property type="match status" value="1"/>
</dbReference>
<dbReference type="Gene3D" id="3.40.50.720">
    <property type="entry name" value="NAD(P)-binding Rossmann-like Domain"/>
    <property type="match status" value="1"/>
</dbReference>
<dbReference type="Gene3D" id="3.90.180.10">
    <property type="entry name" value="Medium-chain alcohol dehydrogenases, catalytic domain"/>
    <property type="match status" value="1"/>
</dbReference>
<evidence type="ECO:0000256" key="3">
    <source>
        <dbReference type="ARBA" id="ARBA00023002"/>
    </source>
</evidence>
<evidence type="ECO:0000313" key="6">
    <source>
        <dbReference type="Proteomes" id="UP000250266"/>
    </source>
</evidence>
<evidence type="ECO:0000259" key="4">
    <source>
        <dbReference type="SMART" id="SM00829"/>
    </source>
</evidence>
<comment type="similarity">
    <text evidence="1">Belongs to the zinc-containing alcohol dehydrogenase family.</text>
</comment>
<dbReference type="Proteomes" id="UP000250266">
    <property type="component" value="Unassembled WGS sequence"/>
</dbReference>
<dbReference type="CDD" id="cd08249">
    <property type="entry name" value="enoyl_reductase_like"/>
    <property type="match status" value="1"/>
</dbReference>
<reference evidence="5 6" key="1">
    <citation type="journal article" date="2016" name="Nat. Commun.">
        <title>Ectomycorrhizal ecology is imprinted in the genome of the dominant symbiotic fungus Cenococcum geophilum.</title>
        <authorList>
            <consortium name="DOE Joint Genome Institute"/>
            <person name="Peter M."/>
            <person name="Kohler A."/>
            <person name="Ohm R.A."/>
            <person name="Kuo A."/>
            <person name="Krutzmann J."/>
            <person name="Morin E."/>
            <person name="Arend M."/>
            <person name="Barry K.W."/>
            <person name="Binder M."/>
            <person name="Choi C."/>
            <person name="Clum A."/>
            <person name="Copeland A."/>
            <person name="Grisel N."/>
            <person name="Haridas S."/>
            <person name="Kipfer T."/>
            <person name="LaButti K."/>
            <person name="Lindquist E."/>
            <person name="Lipzen A."/>
            <person name="Maire R."/>
            <person name="Meier B."/>
            <person name="Mihaltcheva S."/>
            <person name="Molinier V."/>
            <person name="Murat C."/>
            <person name="Poggeler S."/>
            <person name="Quandt C.A."/>
            <person name="Sperisen C."/>
            <person name="Tritt A."/>
            <person name="Tisserant E."/>
            <person name="Crous P.W."/>
            <person name="Henrissat B."/>
            <person name="Nehls U."/>
            <person name="Egli S."/>
            <person name="Spatafora J.W."/>
            <person name="Grigoriev I.V."/>
            <person name="Martin F.M."/>
        </authorList>
    </citation>
    <scope>NUCLEOTIDE SEQUENCE [LARGE SCALE GENOMIC DNA]</scope>
    <source>
        <strain evidence="5 6">CBS 459.81</strain>
    </source>
</reference>
<feature type="domain" description="Enoyl reductase (ER)" evidence="4">
    <location>
        <begin position="18"/>
        <end position="344"/>
    </location>
</feature>
<dbReference type="PANTHER" id="PTHR45348">
    <property type="entry name" value="HYPOTHETICAL OXIDOREDUCTASE (EUROFUNG)"/>
    <property type="match status" value="1"/>
</dbReference>
<dbReference type="InterPro" id="IPR047122">
    <property type="entry name" value="Trans-enoyl_RdTase-like"/>
</dbReference>
<protein>
    <submittedName>
        <fullName evidence="5">Putative quinone oxidoreductase</fullName>
    </submittedName>
</protein>
<dbReference type="PANTHER" id="PTHR45348:SF3">
    <property type="entry name" value="ENOYL REDUCTASE (ER) DOMAIN-CONTAINING PROTEIN"/>
    <property type="match status" value="1"/>
</dbReference>
<dbReference type="SMART" id="SM00829">
    <property type="entry name" value="PKS_ER"/>
    <property type="match status" value="1"/>
</dbReference>
<dbReference type="SUPFAM" id="SSF50129">
    <property type="entry name" value="GroES-like"/>
    <property type="match status" value="1"/>
</dbReference>
<gene>
    <name evidence="5" type="ORF">K432DRAFT_339712</name>
</gene>
<dbReference type="GO" id="GO:0016651">
    <property type="term" value="F:oxidoreductase activity, acting on NAD(P)H"/>
    <property type="evidence" value="ECO:0007669"/>
    <property type="project" value="InterPro"/>
</dbReference>
<dbReference type="InterPro" id="IPR011032">
    <property type="entry name" value="GroES-like_sf"/>
</dbReference>
<evidence type="ECO:0000256" key="1">
    <source>
        <dbReference type="ARBA" id="ARBA00008072"/>
    </source>
</evidence>
<dbReference type="OrthoDB" id="10257049at2759"/>
<evidence type="ECO:0000256" key="2">
    <source>
        <dbReference type="ARBA" id="ARBA00011245"/>
    </source>
</evidence>
<dbReference type="Pfam" id="PF13602">
    <property type="entry name" value="ADH_zinc_N_2"/>
    <property type="match status" value="1"/>
</dbReference>
<organism evidence="5 6">
    <name type="scientific">Lepidopterella palustris CBS 459.81</name>
    <dbReference type="NCBI Taxonomy" id="1314670"/>
    <lineage>
        <taxon>Eukaryota</taxon>
        <taxon>Fungi</taxon>
        <taxon>Dikarya</taxon>
        <taxon>Ascomycota</taxon>
        <taxon>Pezizomycotina</taxon>
        <taxon>Dothideomycetes</taxon>
        <taxon>Pleosporomycetidae</taxon>
        <taxon>Mytilinidiales</taxon>
        <taxon>Argynnaceae</taxon>
        <taxon>Lepidopterella</taxon>
    </lineage>
</organism>
<dbReference type="SUPFAM" id="SSF51735">
    <property type="entry name" value="NAD(P)-binding Rossmann-fold domains"/>
    <property type="match status" value="1"/>
</dbReference>
<accession>A0A8E2DYD8</accession>
<sequence>MTSATAETTAQLQYMQKGGPFKIVHVPKPTLAPGEVLIRQRVIAFNLVDVKQRDLGVLVPRWPHVLGIEGAGIIESVGSDVRDLQPGDEVAGVQGGGAHDVSWGGAFQERVAVPAPFVAKKPKNISLKEAASLPVGFITAVSAIVNSLKIPLPFLHGTSTEGQPPSSILVLGGSSATGAAAIQLLRKAYPSLPILATSSAKHHARLNDLGATSVVDYKSPSVVADIKATSPGAAGVDVIIDCVSAGASQTDISDVLDSARSKSYAAIITSVPVPVPEGVNKLDVSGWSIVDMQGGMQLIPSLTKLVEEGTYRVPLPVRVVGHGLEELPNVLDEVKSVSGEKVVVTL</sequence>